<dbReference type="SMART" id="SM00112">
    <property type="entry name" value="CA"/>
    <property type="match status" value="5"/>
</dbReference>
<feature type="signal peptide" evidence="15">
    <location>
        <begin position="1"/>
        <end position="25"/>
    </location>
</feature>
<evidence type="ECO:0000256" key="11">
    <source>
        <dbReference type="ARBA" id="ARBA00044335"/>
    </source>
</evidence>
<evidence type="ECO:0000256" key="9">
    <source>
        <dbReference type="ARBA" id="ARBA00023170"/>
    </source>
</evidence>
<feature type="domain" description="Cadherin" evidence="16">
    <location>
        <begin position="64"/>
        <end position="134"/>
    </location>
</feature>
<reference evidence="17" key="1">
    <citation type="submission" date="2025-08" db="UniProtKB">
        <authorList>
            <consortium name="Ensembl"/>
        </authorList>
    </citation>
    <scope>IDENTIFICATION</scope>
</reference>
<dbReference type="GO" id="GO:0005509">
    <property type="term" value="F:calcium ion binding"/>
    <property type="evidence" value="ECO:0007669"/>
    <property type="project" value="UniProtKB-UniRule"/>
</dbReference>
<evidence type="ECO:0000256" key="14">
    <source>
        <dbReference type="SAM" id="Phobius"/>
    </source>
</evidence>
<keyword evidence="9" id="KW-0675">Receptor</keyword>
<feature type="domain" description="Cadherin" evidence="16">
    <location>
        <begin position="138"/>
        <end position="239"/>
    </location>
</feature>
<evidence type="ECO:0000256" key="15">
    <source>
        <dbReference type="SAM" id="SignalP"/>
    </source>
</evidence>
<dbReference type="PANTHER" id="PTHR24026:SF121">
    <property type="entry name" value="CADHERIN RELATED FAMILY MEMBER 1"/>
    <property type="match status" value="1"/>
</dbReference>
<feature type="transmembrane region" description="Helical" evidence="14">
    <location>
        <begin position="688"/>
        <end position="712"/>
    </location>
</feature>
<evidence type="ECO:0000256" key="6">
    <source>
        <dbReference type="ARBA" id="ARBA00022889"/>
    </source>
</evidence>
<feature type="domain" description="Cadherin" evidence="16">
    <location>
        <begin position="573"/>
        <end position="675"/>
    </location>
</feature>
<evidence type="ECO:0000313" key="17">
    <source>
        <dbReference type="Ensembl" id="ENSSTUP00000002462.1"/>
    </source>
</evidence>
<keyword evidence="3 15" id="KW-0732">Signal</keyword>
<dbReference type="FunFam" id="2.60.40.60:FF:000113">
    <property type="entry name" value="Cadherin-related family member 1"/>
    <property type="match status" value="1"/>
</dbReference>
<comment type="subcellular location">
    <subcellularLocation>
        <location evidence="1">Membrane</location>
        <topology evidence="1">Single-pass membrane protein</topology>
    </subcellularLocation>
</comment>
<protein>
    <recommendedName>
        <fullName evidence="10">Photoreceptor cadherin</fullName>
    </recommendedName>
    <alternativeName>
        <fullName evidence="11">Protocadherin-21</fullName>
    </alternativeName>
</protein>
<dbReference type="PANTHER" id="PTHR24026">
    <property type="entry name" value="FAT ATYPICAL CADHERIN-RELATED"/>
    <property type="match status" value="1"/>
</dbReference>
<accession>A0A673W1P7</accession>
<evidence type="ECO:0000256" key="13">
    <source>
        <dbReference type="SAM" id="MobiDB-lite"/>
    </source>
</evidence>
<dbReference type="FunFam" id="2.60.40.60:FF:000111">
    <property type="entry name" value="Cadherin-related family member 1"/>
    <property type="match status" value="1"/>
</dbReference>
<dbReference type="PROSITE" id="PS00232">
    <property type="entry name" value="CADHERIN_1"/>
    <property type="match status" value="2"/>
</dbReference>
<dbReference type="Ensembl" id="ENSSTUT00000002628.1">
    <property type="protein sequence ID" value="ENSSTUP00000002462.1"/>
    <property type="gene ID" value="ENSSTUG00000001153.1"/>
</dbReference>
<dbReference type="InterPro" id="IPR015919">
    <property type="entry name" value="Cadherin-like_sf"/>
</dbReference>
<evidence type="ECO:0000256" key="5">
    <source>
        <dbReference type="ARBA" id="ARBA00022837"/>
    </source>
</evidence>
<feature type="chain" id="PRO_5025453795" description="Photoreceptor cadherin" evidence="15">
    <location>
        <begin position="26"/>
        <end position="849"/>
    </location>
</feature>
<keyword evidence="2 14" id="KW-0812">Transmembrane</keyword>
<evidence type="ECO:0000256" key="10">
    <source>
        <dbReference type="ARBA" id="ARBA00044253"/>
    </source>
</evidence>
<evidence type="ECO:0000256" key="4">
    <source>
        <dbReference type="ARBA" id="ARBA00022737"/>
    </source>
</evidence>
<dbReference type="GO" id="GO:0007156">
    <property type="term" value="P:homophilic cell adhesion via plasma membrane adhesion molecules"/>
    <property type="evidence" value="ECO:0007669"/>
    <property type="project" value="InterPro"/>
</dbReference>
<keyword evidence="7 14" id="KW-1133">Transmembrane helix</keyword>
<evidence type="ECO:0000313" key="18">
    <source>
        <dbReference type="Proteomes" id="UP000472277"/>
    </source>
</evidence>
<dbReference type="AlphaFoldDB" id="A0A673W1P7"/>
<dbReference type="SUPFAM" id="SSF49313">
    <property type="entry name" value="Cadherin-like"/>
    <property type="match status" value="6"/>
</dbReference>
<dbReference type="PRINTS" id="PR00205">
    <property type="entry name" value="CADHERIN"/>
</dbReference>
<dbReference type="PROSITE" id="PS50268">
    <property type="entry name" value="CADHERIN_2"/>
    <property type="match status" value="6"/>
</dbReference>
<name>A0A673W1P7_SALTR</name>
<reference evidence="17" key="2">
    <citation type="submission" date="2025-09" db="UniProtKB">
        <authorList>
            <consortium name="Ensembl"/>
        </authorList>
    </citation>
    <scope>IDENTIFICATION</scope>
</reference>
<keyword evidence="18" id="KW-1185">Reference proteome</keyword>
<evidence type="ECO:0000256" key="12">
    <source>
        <dbReference type="PROSITE-ProRule" id="PRU00043"/>
    </source>
</evidence>
<dbReference type="Pfam" id="PF00028">
    <property type="entry name" value="Cadherin"/>
    <property type="match status" value="4"/>
</dbReference>
<gene>
    <name evidence="17" type="primary">CDHR1</name>
</gene>
<sequence>MKNQKKKRGFIFLLVFLVTLPSSLGRFYFLCPGLCLDIGRQMSDYAPYFYDNGPSSTNGNMALFSISEDTPVGTQVYILNGTDPEGDAVWFGLTFEKGTREYLRVDSKSGNITLIQELDREKQGEISALVSITDGRNKDTPAGSSIYRVQAVDKDMGSGGSVTYYLQGTPTTKFTIDGHSGVLRIKPGETLDFETTTLHFVTVVAKDGGGQYKGKHQVLTSTATITINVLDAQDTPPAFIGTPYFGYIYEVSLPGSEIATVFAKDGDEGNPNPIHYSITNGSEDVFTINSTSGCISLTAYPVTLRNELYEIKVKVIRELLDYNAMTMVTVRVVDLNNHPPTFYGENGPQSQFEVTMYEHPPEGEILRGLKITVNDSDQGANAKFKLRLVGPGRVLRVVPQTVLNEAQVTIIVEDSAAIDYEKGKSLTYKLLAVEIDTPERFSATADIVIHLLDTNDNTPRFTSEYYIARIPENSPGGSNVVSVTANDPDSGLWGEVKYSVYGSGSDLFLIHPSSGIIYTQAWATLDAEVKSKYNFYVKAEDTEGKYSLAEVFVTVLDMNDHVPEFDDSLVERTMIIGAPVRVEAIDADAESPNNVIEYSIMQAEPDNIFDINAETGEIKLKSYIKSMEIVQNITKQKDCRWSLVVQARDRGSPSFSTTAVVNIDITETQLKGPMAAFLLQSRHNPMKALGMVAGVISILVGVTVLISTAMFLRNTKSNRIMPARRIIIRRRPSRDRKPWTFNVPFLGGGGNDPLNKFVVGDPEAGSVTPCLPPPSCPSLSSNPRPSERPRAAVPTVSGALASKGSRRSSQSRESNISSETTKIPVSSALVSELKRRLEQKIIESNSSYY</sequence>
<evidence type="ECO:0000256" key="7">
    <source>
        <dbReference type="ARBA" id="ARBA00022989"/>
    </source>
</evidence>
<feature type="domain" description="Cadherin" evidence="16">
    <location>
        <begin position="462"/>
        <end position="565"/>
    </location>
</feature>
<organism evidence="17 18">
    <name type="scientific">Salmo trutta</name>
    <name type="common">Brown trout</name>
    <dbReference type="NCBI Taxonomy" id="8032"/>
    <lineage>
        <taxon>Eukaryota</taxon>
        <taxon>Metazoa</taxon>
        <taxon>Chordata</taxon>
        <taxon>Craniata</taxon>
        <taxon>Vertebrata</taxon>
        <taxon>Euteleostomi</taxon>
        <taxon>Actinopterygii</taxon>
        <taxon>Neopterygii</taxon>
        <taxon>Teleostei</taxon>
        <taxon>Protacanthopterygii</taxon>
        <taxon>Salmoniformes</taxon>
        <taxon>Salmonidae</taxon>
        <taxon>Salmoninae</taxon>
        <taxon>Salmo</taxon>
    </lineage>
</organism>
<dbReference type="GO" id="GO:0005886">
    <property type="term" value="C:plasma membrane"/>
    <property type="evidence" value="ECO:0007669"/>
    <property type="project" value="InterPro"/>
</dbReference>
<proteinExistence type="predicted"/>
<evidence type="ECO:0000256" key="3">
    <source>
        <dbReference type="ARBA" id="ARBA00022729"/>
    </source>
</evidence>
<dbReference type="GO" id="GO:0009653">
    <property type="term" value="P:anatomical structure morphogenesis"/>
    <property type="evidence" value="ECO:0007669"/>
    <property type="project" value="UniProtKB-ARBA"/>
</dbReference>
<evidence type="ECO:0000256" key="2">
    <source>
        <dbReference type="ARBA" id="ARBA00022692"/>
    </source>
</evidence>
<feature type="region of interest" description="Disordered" evidence="13">
    <location>
        <begin position="771"/>
        <end position="824"/>
    </location>
</feature>
<evidence type="ECO:0000256" key="1">
    <source>
        <dbReference type="ARBA" id="ARBA00004167"/>
    </source>
</evidence>
<feature type="compositionally biased region" description="Low complexity" evidence="13">
    <location>
        <begin position="807"/>
        <end position="818"/>
    </location>
</feature>
<dbReference type="CDD" id="cd11304">
    <property type="entry name" value="Cadherin_repeat"/>
    <property type="match status" value="5"/>
</dbReference>
<keyword evidence="6" id="KW-0130">Cell adhesion</keyword>
<dbReference type="Proteomes" id="UP000472277">
    <property type="component" value="Chromosome 2"/>
</dbReference>
<feature type="domain" description="Cadherin" evidence="16">
    <location>
        <begin position="240"/>
        <end position="342"/>
    </location>
</feature>
<evidence type="ECO:0000256" key="8">
    <source>
        <dbReference type="ARBA" id="ARBA00023136"/>
    </source>
</evidence>
<dbReference type="FunFam" id="2.60.40.60:FF:000122">
    <property type="entry name" value="Cadherin-related family member 1"/>
    <property type="match status" value="1"/>
</dbReference>
<keyword evidence="5 12" id="KW-0106">Calcium</keyword>
<keyword evidence="8 14" id="KW-0472">Membrane</keyword>
<dbReference type="FunFam" id="2.60.40.60:FF:000124">
    <property type="entry name" value="Cadherin-related family member 1"/>
    <property type="match status" value="1"/>
</dbReference>
<keyword evidence="4" id="KW-0677">Repeat</keyword>
<dbReference type="Gene3D" id="2.60.40.60">
    <property type="entry name" value="Cadherins"/>
    <property type="match status" value="6"/>
</dbReference>
<feature type="domain" description="Cadherin" evidence="16">
    <location>
        <begin position="348"/>
        <end position="461"/>
    </location>
</feature>
<dbReference type="InterPro" id="IPR020894">
    <property type="entry name" value="Cadherin_CS"/>
</dbReference>
<dbReference type="InterPro" id="IPR002126">
    <property type="entry name" value="Cadherin-like_dom"/>
</dbReference>
<dbReference type="FunFam" id="2.60.40.60:FF:000126">
    <property type="entry name" value="Cadherin-related family member 1"/>
    <property type="match status" value="1"/>
</dbReference>
<evidence type="ECO:0000259" key="16">
    <source>
        <dbReference type="PROSITE" id="PS50268"/>
    </source>
</evidence>
<dbReference type="GeneTree" id="ENSGT00940000155509"/>